<dbReference type="Gene3D" id="3.40.50.10320">
    <property type="entry name" value="LmbE-like"/>
    <property type="match status" value="1"/>
</dbReference>
<accession>A0A4P6ENW9</accession>
<dbReference type="Pfam" id="PF02585">
    <property type="entry name" value="PIG-L"/>
    <property type="match status" value="1"/>
</dbReference>
<protein>
    <submittedName>
        <fullName evidence="2">GlcNAc-PI de-N-acetylase</fullName>
    </submittedName>
</protein>
<dbReference type="Proteomes" id="UP000291758">
    <property type="component" value="Chromosome"/>
</dbReference>
<keyword evidence="1" id="KW-0862">Zinc</keyword>
<dbReference type="PANTHER" id="PTHR12993">
    <property type="entry name" value="N-ACETYLGLUCOSAMINYL-PHOSPHATIDYLINOSITOL DE-N-ACETYLASE-RELATED"/>
    <property type="match status" value="1"/>
</dbReference>
<reference evidence="2 3" key="1">
    <citation type="submission" date="2019-01" db="EMBL/GenBank/DDBJ databases">
        <title>Genome sequencing of strain 2JSPR-7.</title>
        <authorList>
            <person name="Heo J."/>
            <person name="Kim S.-J."/>
            <person name="Kim J.-S."/>
            <person name="Hong S.-B."/>
            <person name="Kwon S.-W."/>
        </authorList>
    </citation>
    <scope>NUCLEOTIDE SEQUENCE [LARGE SCALE GENOMIC DNA]</scope>
    <source>
        <strain evidence="2 3">2JSPR-7</strain>
    </source>
</reference>
<organism evidence="2 3">
    <name type="scientific">Xylanimonas allomyrinae</name>
    <dbReference type="NCBI Taxonomy" id="2509459"/>
    <lineage>
        <taxon>Bacteria</taxon>
        <taxon>Bacillati</taxon>
        <taxon>Actinomycetota</taxon>
        <taxon>Actinomycetes</taxon>
        <taxon>Micrococcales</taxon>
        <taxon>Promicromonosporaceae</taxon>
        <taxon>Xylanimonas</taxon>
    </lineage>
</organism>
<dbReference type="AlphaFoldDB" id="A0A4P6ENW9"/>
<dbReference type="InterPro" id="IPR024078">
    <property type="entry name" value="LmbE-like_dom_sf"/>
</dbReference>
<name>A0A4P6ENW9_9MICO</name>
<dbReference type="KEGG" id="xyl:ET495_00455"/>
<sequence length="397" mass="40155">MRPSVPGPRRGHGQRPRPDARLMTDAARARVAPGVPWTSADVGGGLVAVHAHPDDETLSTGALIASFAAAGLPVTVVTCTRGERGEVLALPGTSSEGLAAIEGDGPALAAHRTGELRAALAALGGGDPAAVGHTFLDRLPLPSPFPAAAAQAGEHSRAHLAAERGHAAQDARFEDSGMVWLAPGVAGGDPAVVDGFAFVPLDDAAARLALLLRRLRPSVVATYEAGGGYGHPDHVRAHQVAVRAIALAGDPAFDAAGSPARTRAWAPALWQRVESAAGLRARRAALAAAPAARALAARAGLTFPSATDPLPALARDDDVLASAHVASVAVRPVLGRVVAAMTAHATQIQHVTTPGAASPGVLGWYALSHGVLDAIGQDESYVVTQPGCRPTSVGSRG</sequence>
<dbReference type="GO" id="GO:0016811">
    <property type="term" value="F:hydrolase activity, acting on carbon-nitrogen (but not peptide) bonds, in linear amides"/>
    <property type="evidence" value="ECO:0007669"/>
    <property type="project" value="TreeGrafter"/>
</dbReference>
<proteinExistence type="predicted"/>
<dbReference type="InterPro" id="IPR003737">
    <property type="entry name" value="GlcNAc_PI_deacetylase-related"/>
</dbReference>
<evidence type="ECO:0000313" key="3">
    <source>
        <dbReference type="Proteomes" id="UP000291758"/>
    </source>
</evidence>
<evidence type="ECO:0000313" key="2">
    <source>
        <dbReference type="EMBL" id="QAY62017.1"/>
    </source>
</evidence>
<dbReference type="PANTHER" id="PTHR12993:SF26">
    <property type="entry name" value="1D-MYO-INOSITOL 2-ACETAMIDO-2-DEOXY-ALPHA-D-GLUCOPYRANOSIDE DEACETYLASE"/>
    <property type="match status" value="1"/>
</dbReference>
<dbReference type="SUPFAM" id="SSF102588">
    <property type="entry name" value="LmbE-like"/>
    <property type="match status" value="1"/>
</dbReference>
<keyword evidence="3" id="KW-1185">Reference proteome</keyword>
<dbReference type="EMBL" id="CP035495">
    <property type="protein sequence ID" value="QAY62017.1"/>
    <property type="molecule type" value="Genomic_DNA"/>
</dbReference>
<gene>
    <name evidence="2" type="ORF">ET495_00455</name>
</gene>
<dbReference type="OrthoDB" id="158614at2"/>
<evidence type="ECO:0000256" key="1">
    <source>
        <dbReference type="ARBA" id="ARBA00022833"/>
    </source>
</evidence>
<dbReference type="GO" id="GO:0016137">
    <property type="term" value="P:glycoside metabolic process"/>
    <property type="evidence" value="ECO:0007669"/>
    <property type="project" value="UniProtKB-ARBA"/>
</dbReference>